<sequence length="294" mass="32483">MKLIGLGPLVCLTAIKLSVYRNAKPQLGIGNLPAKLWLGVPSRADFTLNLLAVLVCLAMLSCTSESAKVTDDRSPTELYMLKGVQYMENGRLDVAQQDLERAVELDDKSTEAHNLLGVLYERINRLEDAEGQFSRALSLDEKNFAAANNYGRLLCAEGRYDLAMKRFQTIIDSKVYPTPWLALTNAGICAKTKAMGAEAENYLRKALESNPNFAPALLEMAKLSLENRNYLSARAFLERFESLSGATPESLFIGVQTELGLGNAKDADAYRKKLQRQFPESKEALRSLTSHAAK</sequence>
<dbReference type="SMART" id="SM00028">
    <property type="entry name" value="TPR"/>
    <property type="match status" value="3"/>
</dbReference>
<dbReference type="InterPro" id="IPR011990">
    <property type="entry name" value="TPR-like_helical_dom_sf"/>
</dbReference>
<evidence type="ECO:0000313" key="5">
    <source>
        <dbReference type="Proteomes" id="UP000249396"/>
    </source>
</evidence>
<keyword evidence="1" id="KW-0677">Repeat</keyword>
<dbReference type="PANTHER" id="PTHR44943">
    <property type="entry name" value="CELLULOSE SYNTHASE OPERON PROTEIN C"/>
    <property type="match status" value="1"/>
</dbReference>
<feature type="repeat" description="TPR" evidence="3">
    <location>
        <begin position="76"/>
        <end position="109"/>
    </location>
</feature>
<feature type="repeat" description="TPR" evidence="3">
    <location>
        <begin position="110"/>
        <end position="143"/>
    </location>
</feature>
<accession>A0A2W4S613</accession>
<protein>
    <submittedName>
        <fullName evidence="4">Type IV pilus biogenesis/stability protein PilW</fullName>
    </submittedName>
</protein>
<dbReference type="InterPro" id="IPR013360">
    <property type="entry name" value="Pilus_4_PilW"/>
</dbReference>
<dbReference type="EMBL" id="QJPH01000532">
    <property type="protein sequence ID" value="PZN71200.1"/>
    <property type="molecule type" value="Genomic_DNA"/>
</dbReference>
<reference evidence="4 5" key="1">
    <citation type="journal article" date="2018" name="Aquat. Microb. Ecol.">
        <title>Gammaproteobacterial methanotrophs dominate.</title>
        <authorList>
            <person name="Rissanen A.J."/>
            <person name="Saarenheimo J."/>
            <person name="Tiirola M."/>
            <person name="Peura S."/>
            <person name="Aalto S.L."/>
            <person name="Karvinen A."/>
            <person name="Nykanen H."/>
        </authorList>
    </citation>
    <scope>NUCLEOTIDE SEQUENCE [LARGE SCALE GENOMIC DNA]</scope>
    <source>
        <strain evidence="4">AMbin10</strain>
    </source>
</reference>
<dbReference type="PROSITE" id="PS50005">
    <property type="entry name" value="TPR"/>
    <property type="match status" value="2"/>
</dbReference>
<dbReference type="Proteomes" id="UP000249396">
    <property type="component" value="Unassembled WGS sequence"/>
</dbReference>
<dbReference type="Gene3D" id="1.25.40.10">
    <property type="entry name" value="Tetratricopeptide repeat domain"/>
    <property type="match status" value="1"/>
</dbReference>
<proteinExistence type="predicted"/>
<evidence type="ECO:0000256" key="3">
    <source>
        <dbReference type="PROSITE-ProRule" id="PRU00339"/>
    </source>
</evidence>
<dbReference type="PANTHER" id="PTHR44943:SF8">
    <property type="entry name" value="TPR REPEAT-CONTAINING PROTEIN MJ0263"/>
    <property type="match status" value="1"/>
</dbReference>
<gene>
    <name evidence="4" type="ORF">DM484_26935</name>
</gene>
<evidence type="ECO:0000313" key="4">
    <source>
        <dbReference type="EMBL" id="PZN71200.1"/>
    </source>
</evidence>
<name>A0A2W4S613_9GAMM</name>
<dbReference type="Pfam" id="PF13432">
    <property type="entry name" value="TPR_16"/>
    <property type="match status" value="1"/>
</dbReference>
<comment type="caution">
    <text evidence="4">The sequence shown here is derived from an EMBL/GenBank/DDBJ whole genome shotgun (WGS) entry which is preliminary data.</text>
</comment>
<dbReference type="NCBIfam" id="TIGR02521">
    <property type="entry name" value="type_IV_pilW"/>
    <property type="match status" value="1"/>
</dbReference>
<keyword evidence="2 3" id="KW-0802">TPR repeat</keyword>
<organism evidence="4 5">
    <name type="scientific">Candidatus Methylumidiphilus alinenensis</name>
    <dbReference type="NCBI Taxonomy" id="2202197"/>
    <lineage>
        <taxon>Bacteria</taxon>
        <taxon>Pseudomonadati</taxon>
        <taxon>Pseudomonadota</taxon>
        <taxon>Gammaproteobacteria</taxon>
        <taxon>Methylococcales</taxon>
        <taxon>Candidatus Methylumidiphilus</taxon>
    </lineage>
</organism>
<evidence type="ECO:0000256" key="1">
    <source>
        <dbReference type="ARBA" id="ARBA00022737"/>
    </source>
</evidence>
<dbReference type="InterPro" id="IPR019734">
    <property type="entry name" value="TPR_rpt"/>
</dbReference>
<dbReference type="InterPro" id="IPR051685">
    <property type="entry name" value="Ycf3/AcsC/BcsC/TPR_MFPF"/>
</dbReference>
<dbReference type="SUPFAM" id="SSF48452">
    <property type="entry name" value="TPR-like"/>
    <property type="match status" value="1"/>
</dbReference>
<evidence type="ECO:0000256" key="2">
    <source>
        <dbReference type="ARBA" id="ARBA00022803"/>
    </source>
</evidence>
<dbReference type="AlphaFoldDB" id="A0A2W4S613"/>